<dbReference type="GO" id="GO:0051213">
    <property type="term" value="F:dioxygenase activity"/>
    <property type="evidence" value="ECO:0007669"/>
    <property type="project" value="UniProtKB-KW"/>
</dbReference>
<evidence type="ECO:0000313" key="1">
    <source>
        <dbReference type="EMBL" id="MBB5597291.1"/>
    </source>
</evidence>
<sequence length="115" mass="12399">MKQTREQIDRFIATMERQTVEGETKFAVHEVIRDGNLSQMLVYLAEGGALSDHPKPPAAALQVLRGAITVSWTDEQGQSQHEGVAEGGLFVLPNAVHNVTGDGGAACFLLTRVRG</sequence>
<dbReference type="RefSeq" id="WP_183640253.1">
    <property type="nucleotide sequence ID" value="NZ_JACHBL010000001.1"/>
</dbReference>
<keyword evidence="2" id="KW-1185">Reference proteome</keyword>
<keyword evidence="1" id="KW-0560">Oxidoreductase</keyword>
<dbReference type="InterPro" id="IPR014710">
    <property type="entry name" value="RmlC-like_jellyroll"/>
</dbReference>
<proteinExistence type="predicted"/>
<dbReference type="InterPro" id="IPR011051">
    <property type="entry name" value="RmlC_Cupin_sf"/>
</dbReference>
<keyword evidence="1" id="KW-0223">Dioxygenase</keyword>
<comment type="caution">
    <text evidence="1">The sequence shown here is derived from an EMBL/GenBank/DDBJ whole genome shotgun (WGS) entry which is preliminary data.</text>
</comment>
<dbReference type="EMBL" id="JACHBL010000001">
    <property type="protein sequence ID" value="MBB5597291.1"/>
    <property type="molecule type" value="Genomic_DNA"/>
</dbReference>
<accession>A0A7W9DAR1</accession>
<gene>
    <name evidence="1" type="ORF">BKA12_000371</name>
</gene>
<organism evidence="1 2">
    <name type="scientific">Neomicrococcus lactis</name>
    <dbReference type="NCBI Taxonomy" id="732241"/>
    <lineage>
        <taxon>Bacteria</taxon>
        <taxon>Bacillati</taxon>
        <taxon>Actinomycetota</taxon>
        <taxon>Actinomycetes</taxon>
        <taxon>Micrococcales</taxon>
        <taxon>Micrococcaceae</taxon>
        <taxon>Neomicrococcus</taxon>
    </lineage>
</organism>
<reference evidence="1 2" key="1">
    <citation type="submission" date="2020-08" db="EMBL/GenBank/DDBJ databases">
        <title>Sequencing the genomes of 1000 actinobacteria strains.</title>
        <authorList>
            <person name="Klenk H.-P."/>
        </authorList>
    </citation>
    <scope>NUCLEOTIDE SEQUENCE [LARGE SCALE GENOMIC DNA]</scope>
    <source>
        <strain evidence="1 2">DSM 23694</strain>
    </source>
</reference>
<name>A0A7W9DAR1_9MICC</name>
<dbReference type="Proteomes" id="UP000523863">
    <property type="component" value="Unassembled WGS sequence"/>
</dbReference>
<protein>
    <submittedName>
        <fullName evidence="1">Quercetin dioxygenase-like cupin family protein</fullName>
    </submittedName>
</protein>
<dbReference type="AlphaFoldDB" id="A0A7W9DAR1"/>
<dbReference type="Gene3D" id="2.60.120.10">
    <property type="entry name" value="Jelly Rolls"/>
    <property type="match status" value="1"/>
</dbReference>
<evidence type="ECO:0000313" key="2">
    <source>
        <dbReference type="Proteomes" id="UP000523863"/>
    </source>
</evidence>
<dbReference type="SUPFAM" id="SSF51182">
    <property type="entry name" value="RmlC-like cupins"/>
    <property type="match status" value="1"/>
</dbReference>